<sequence length="202" mass="23669">MFTIGKFAKKLGVTVHTLRVWDKENKLKPEYVSSGGHRYYSEEQLKKLLPQLNVKQENRINIGYVRVSAKHQKDDLQRQYQVMELFLAQKGRSFKIISDIGSGINYNKKGLSELLTLISTNQINTLYIVNKDRLVRFGYELIEKICKIHDVEIEIINQSELKTDEQEMIDDILNIIHVFSCRMNGKRSHINKKIMEKLKNDK</sequence>
<dbReference type="InterPro" id="IPR048046">
    <property type="entry name" value="Transpos_IS607"/>
</dbReference>
<feature type="domain" description="HTH merR-type" evidence="1">
    <location>
        <begin position="1"/>
        <end position="49"/>
    </location>
</feature>
<dbReference type="GO" id="GO:0003677">
    <property type="term" value="F:DNA binding"/>
    <property type="evidence" value="ECO:0007669"/>
    <property type="project" value="InterPro"/>
</dbReference>
<gene>
    <name evidence="3" type="ORF">MNB_SV-13-133</name>
</gene>
<feature type="domain" description="Resolvase/invertase-type recombinase catalytic" evidence="2">
    <location>
        <begin position="60"/>
        <end position="202"/>
    </location>
</feature>
<accession>A0A1W1D0I5</accession>
<dbReference type="CDD" id="cd03769">
    <property type="entry name" value="SR_IS607_transposase_like"/>
    <property type="match status" value="1"/>
</dbReference>
<dbReference type="Gene3D" id="1.10.287.2170">
    <property type="match status" value="1"/>
</dbReference>
<dbReference type="InterPro" id="IPR051491">
    <property type="entry name" value="Recombinase/Transposase-rel"/>
</dbReference>
<evidence type="ECO:0000259" key="1">
    <source>
        <dbReference type="PROSITE" id="PS50937"/>
    </source>
</evidence>
<dbReference type="GO" id="GO:0006355">
    <property type="term" value="P:regulation of DNA-templated transcription"/>
    <property type="evidence" value="ECO:0007669"/>
    <property type="project" value="InterPro"/>
</dbReference>
<dbReference type="GO" id="GO:0000150">
    <property type="term" value="F:DNA strand exchange activity"/>
    <property type="evidence" value="ECO:0007669"/>
    <property type="project" value="InterPro"/>
</dbReference>
<evidence type="ECO:0000313" key="3">
    <source>
        <dbReference type="EMBL" id="SFV71437.1"/>
    </source>
</evidence>
<evidence type="ECO:0000259" key="2">
    <source>
        <dbReference type="PROSITE" id="PS51736"/>
    </source>
</evidence>
<dbReference type="InterPro" id="IPR036162">
    <property type="entry name" value="Resolvase-like_N_sf"/>
</dbReference>
<dbReference type="InterPro" id="IPR041718">
    <property type="entry name" value="IS607_transposase-like"/>
</dbReference>
<dbReference type="SUPFAM" id="SSF53041">
    <property type="entry name" value="Resolvase-like"/>
    <property type="match status" value="1"/>
</dbReference>
<dbReference type="Pfam" id="PF00239">
    <property type="entry name" value="Resolvase"/>
    <property type="match status" value="1"/>
</dbReference>
<dbReference type="PANTHER" id="PTHR36172">
    <property type="match status" value="1"/>
</dbReference>
<protein>
    <submittedName>
        <fullName evidence="3">First ORF in transposon ISC1904</fullName>
    </submittedName>
</protein>
<dbReference type="PROSITE" id="PS51736">
    <property type="entry name" value="RECOMBINASES_3"/>
    <property type="match status" value="1"/>
</dbReference>
<name>A0A1W1D0I5_9ZZZZ</name>
<dbReference type="AlphaFoldDB" id="A0A1W1D0I5"/>
<dbReference type="PANTHER" id="PTHR36172:SF1">
    <property type="entry name" value="RESOLVASE-RELATED"/>
    <property type="match status" value="1"/>
</dbReference>
<dbReference type="SMART" id="SM00857">
    <property type="entry name" value="Resolvase"/>
    <property type="match status" value="1"/>
</dbReference>
<dbReference type="EMBL" id="FPHM01000250">
    <property type="protein sequence ID" value="SFV71437.1"/>
    <property type="molecule type" value="Genomic_DNA"/>
</dbReference>
<dbReference type="InterPro" id="IPR009061">
    <property type="entry name" value="DNA-bd_dom_put_sf"/>
</dbReference>
<dbReference type="Gene3D" id="1.10.1660.10">
    <property type="match status" value="1"/>
</dbReference>
<dbReference type="SMART" id="SM00422">
    <property type="entry name" value="HTH_MERR"/>
    <property type="match status" value="1"/>
</dbReference>
<dbReference type="InterPro" id="IPR000551">
    <property type="entry name" value="MerR-type_HTH_dom"/>
</dbReference>
<dbReference type="PROSITE" id="PS50937">
    <property type="entry name" value="HTH_MERR_2"/>
    <property type="match status" value="1"/>
</dbReference>
<proteinExistence type="predicted"/>
<dbReference type="Gene3D" id="3.40.50.1390">
    <property type="entry name" value="Resolvase, N-terminal catalytic domain"/>
    <property type="match status" value="1"/>
</dbReference>
<reference evidence="3" key="1">
    <citation type="submission" date="2016-10" db="EMBL/GenBank/DDBJ databases">
        <authorList>
            <person name="de Groot N.N."/>
        </authorList>
    </citation>
    <scope>NUCLEOTIDE SEQUENCE</scope>
</reference>
<dbReference type="InterPro" id="IPR006119">
    <property type="entry name" value="Resolv_N"/>
</dbReference>
<organism evidence="3">
    <name type="scientific">hydrothermal vent metagenome</name>
    <dbReference type="NCBI Taxonomy" id="652676"/>
    <lineage>
        <taxon>unclassified sequences</taxon>
        <taxon>metagenomes</taxon>
        <taxon>ecological metagenomes</taxon>
    </lineage>
</organism>
<dbReference type="Pfam" id="PF13411">
    <property type="entry name" value="MerR_1"/>
    <property type="match status" value="1"/>
</dbReference>
<dbReference type="NCBIfam" id="NF033518">
    <property type="entry name" value="transpos_IS607"/>
    <property type="match status" value="1"/>
</dbReference>
<dbReference type="SUPFAM" id="SSF46955">
    <property type="entry name" value="Putative DNA-binding domain"/>
    <property type="match status" value="1"/>
</dbReference>